<comment type="caution">
    <text evidence="4">The sequence shown here is derived from an EMBL/GenBank/DDBJ whole genome shotgun (WGS) entry which is preliminary data.</text>
</comment>
<accession>A0A544TSI0</accession>
<dbReference type="PROSITE" id="PS51186">
    <property type="entry name" value="GNAT"/>
    <property type="match status" value="2"/>
</dbReference>
<dbReference type="CDD" id="cd04301">
    <property type="entry name" value="NAT_SF"/>
    <property type="match status" value="2"/>
</dbReference>
<organism evidence="4 5">
    <name type="scientific">Psychrobacillus vulpis</name>
    <dbReference type="NCBI Taxonomy" id="2325572"/>
    <lineage>
        <taxon>Bacteria</taxon>
        <taxon>Bacillati</taxon>
        <taxon>Bacillota</taxon>
        <taxon>Bacilli</taxon>
        <taxon>Bacillales</taxon>
        <taxon>Bacillaceae</taxon>
        <taxon>Psychrobacillus</taxon>
    </lineage>
</organism>
<dbReference type="Proteomes" id="UP000316626">
    <property type="component" value="Unassembled WGS sequence"/>
</dbReference>
<evidence type="ECO:0000313" key="4">
    <source>
        <dbReference type="EMBL" id="TQR20411.1"/>
    </source>
</evidence>
<dbReference type="InterPro" id="IPR000182">
    <property type="entry name" value="GNAT_dom"/>
</dbReference>
<keyword evidence="5" id="KW-1185">Reference proteome</keyword>
<keyword evidence="2" id="KW-0012">Acyltransferase</keyword>
<dbReference type="AlphaFoldDB" id="A0A544TSI0"/>
<keyword evidence="1 4" id="KW-0808">Transferase</keyword>
<dbReference type="Pfam" id="PF13508">
    <property type="entry name" value="Acetyltransf_7"/>
    <property type="match status" value="1"/>
</dbReference>
<dbReference type="OrthoDB" id="7163760at2"/>
<dbReference type="RefSeq" id="WP_142642107.1">
    <property type="nucleotide sequence ID" value="NZ_VDGI01000006.1"/>
</dbReference>
<evidence type="ECO:0000256" key="2">
    <source>
        <dbReference type="ARBA" id="ARBA00023315"/>
    </source>
</evidence>
<evidence type="ECO:0000313" key="5">
    <source>
        <dbReference type="Proteomes" id="UP000316626"/>
    </source>
</evidence>
<name>A0A544TSI0_9BACI</name>
<feature type="domain" description="N-acetyltransferase" evidence="3">
    <location>
        <begin position="12"/>
        <end position="153"/>
    </location>
</feature>
<dbReference type="InterPro" id="IPR050832">
    <property type="entry name" value="Bact_Acetyltransf"/>
</dbReference>
<dbReference type="Gene3D" id="3.40.630.30">
    <property type="match status" value="1"/>
</dbReference>
<evidence type="ECO:0000256" key="1">
    <source>
        <dbReference type="ARBA" id="ARBA00022679"/>
    </source>
</evidence>
<dbReference type="InterPro" id="IPR016181">
    <property type="entry name" value="Acyl_CoA_acyltransferase"/>
</dbReference>
<sequence>MNISCMTISIPIDVDTLEEIKELIQITMLEDQLNYTSILSVDELTDYHLRGLCVLAYDDDTDKLVGILSAVDRIATLDFEWSAVVLPSARRKGIGEQLVMELTRNLELRGAGSDLALVPEKAEAGKQMLKKLGYIHHFSERTMAANAEKKELTSKIEISPYSIINESDIIEVLVSAFGDTVEEARELIAFNIQSPNRRLMQVTVEDEIVGTASIVDDSEKLWVTALAVHEKARGKGIASTILNWSKNEAYRLGKPFVYLDVETDNEDALSVYKRAGFKTVHHTNFYKKG</sequence>
<dbReference type="PANTHER" id="PTHR43877">
    <property type="entry name" value="AMINOALKYLPHOSPHONATE N-ACETYLTRANSFERASE-RELATED-RELATED"/>
    <property type="match status" value="1"/>
</dbReference>
<reference evidence="4 5" key="1">
    <citation type="submission" date="2019-06" db="EMBL/GenBank/DDBJ databases">
        <title>Psychrobacillus vulpis sp. nov., a new species isolated from feces of a red fox that inhabits in The Tablas de Daimiel Natural Park, Albacete, Spain.</title>
        <authorList>
            <person name="Rodriguez M."/>
            <person name="Reina J.C."/>
            <person name="Bejar V."/>
            <person name="Llamas I."/>
        </authorList>
    </citation>
    <scope>NUCLEOTIDE SEQUENCE [LARGE SCALE GENOMIC DNA]</scope>
    <source>
        <strain evidence="4 5">Z8</strain>
    </source>
</reference>
<evidence type="ECO:0000259" key="3">
    <source>
        <dbReference type="PROSITE" id="PS51186"/>
    </source>
</evidence>
<dbReference type="SUPFAM" id="SSF55729">
    <property type="entry name" value="Acyl-CoA N-acyltransferases (Nat)"/>
    <property type="match status" value="1"/>
</dbReference>
<dbReference type="EMBL" id="VDGI01000006">
    <property type="protein sequence ID" value="TQR20411.1"/>
    <property type="molecule type" value="Genomic_DNA"/>
</dbReference>
<feature type="domain" description="N-acetyltransferase" evidence="3">
    <location>
        <begin position="156"/>
        <end position="289"/>
    </location>
</feature>
<gene>
    <name evidence="4" type="ORF">FG384_08210</name>
</gene>
<protein>
    <submittedName>
        <fullName evidence="4">GNAT family N-acetyltransferase</fullName>
    </submittedName>
</protein>
<dbReference type="Pfam" id="PF00583">
    <property type="entry name" value="Acetyltransf_1"/>
    <property type="match status" value="1"/>
</dbReference>
<proteinExistence type="predicted"/>
<dbReference type="GO" id="GO:0016747">
    <property type="term" value="F:acyltransferase activity, transferring groups other than amino-acyl groups"/>
    <property type="evidence" value="ECO:0007669"/>
    <property type="project" value="InterPro"/>
</dbReference>